<feature type="region of interest" description="Disordered" evidence="1">
    <location>
        <begin position="469"/>
        <end position="540"/>
    </location>
</feature>
<gene>
    <name evidence="2" type="ORF">D9613_005028</name>
</gene>
<feature type="compositionally biased region" description="Low complexity" evidence="1">
    <location>
        <begin position="185"/>
        <end position="194"/>
    </location>
</feature>
<evidence type="ECO:0000313" key="3">
    <source>
        <dbReference type="Proteomes" id="UP000521872"/>
    </source>
</evidence>
<feature type="compositionally biased region" description="Polar residues" evidence="1">
    <location>
        <begin position="498"/>
        <end position="511"/>
    </location>
</feature>
<accession>A0A8H4QYI4</accession>
<evidence type="ECO:0000256" key="1">
    <source>
        <dbReference type="SAM" id="MobiDB-lite"/>
    </source>
</evidence>
<sequence>MSSTTTTTTRSPRASRIASPSSSAPPSGHSPRRPSIANTMHWLSRTSNQVLSTTSSPPYSPSKPHRVAEPKRVRTIDIINPPARNGTLGSGAIVVRTPDEALRETGVRLSPEMFERENLSTTPPPAPRQSFEKEHPLKSMGRTSTIHSRESSTATLAEVVSSPTSPPLPPLPLADAEEEAAIGEPDSPTSSYSSKPPPRPTRSPPSPPSRRSSMKVRTVLSTIDDAPSVPPLPPHVVASTQPPPFHALLISEPSLMITDPSKILVTLETCTTTHRTTLATIQSRQSHLSNYLSSLLSSSQASDTKSIASMYSNETDDLAIYNRHLTSQGLLPHSGSIHLFLDRPSSPYSHILAYLRTPVIDGQPETLPRSLQVNSPMHSQDRLESLIEVRDEAAFLNLESLQRLCADEIRHRYGPRLHTRNNSNSGGASIHSLHASVYSLHTLLERVETDLVSASAIVNSSLDGQLVGLATSSTPSSPSKKSTPSVQQPVQDDGAVPSSRSGSPPTPQSWEGPTKGHRSQSSQSIRNSGPSVKPAPAGWI</sequence>
<keyword evidence="3" id="KW-1185">Reference proteome</keyword>
<dbReference type="EMBL" id="JAACJL010000016">
    <property type="protein sequence ID" value="KAF4619847.1"/>
    <property type="molecule type" value="Genomic_DNA"/>
</dbReference>
<feature type="compositionally biased region" description="Pro residues" evidence="1">
    <location>
        <begin position="195"/>
        <end position="208"/>
    </location>
</feature>
<dbReference type="AlphaFoldDB" id="A0A8H4QYI4"/>
<feature type="region of interest" description="Disordered" evidence="1">
    <location>
        <begin position="1"/>
        <end position="71"/>
    </location>
</feature>
<name>A0A8H4QYI4_9AGAR</name>
<comment type="caution">
    <text evidence="2">The sequence shown here is derived from an EMBL/GenBank/DDBJ whole genome shotgun (WGS) entry which is preliminary data.</text>
</comment>
<feature type="compositionally biased region" description="Polar residues" evidence="1">
    <location>
        <begin position="519"/>
        <end position="530"/>
    </location>
</feature>
<feature type="compositionally biased region" description="Low complexity" evidence="1">
    <location>
        <begin position="471"/>
        <end position="485"/>
    </location>
</feature>
<feature type="compositionally biased region" description="Low complexity" evidence="1">
    <location>
        <begin position="1"/>
        <end position="35"/>
    </location>
</feature>
<reference evidence="2 3" key="1">
    <citation type="submission" date="2019-12" db="EMBL/GenBank/DDBJ databases">
        <authorList>
            <person name="Floudas D."/>
            <person name="Bentzer J."/>
            <person name="Ahren D."/>
            <person name="Johansson T."/>
            <person name="Persson P."/>
            <person name="Tunlid A."/>
        </authorList>
    </citation>
    <scope>NUCLEOTIDE SEQUENCE [LARGE SCALE GENOMIC DNA]</scope>
    <source>
        <strain evidence="2 3">CBS 102.39</strain>
    </source>
</reference>
<protein>
    <submittedName>
        <fullName evidence="2">Uncharacterized protein</fullName>
    </submittedName>
</protein>
<evidence type="ECO:0000313" key="2">
    <source>
        <dbReference type="EMBL" id="KAF4619847.1"/>
    </source>
</evidence>
<dbReference type="Proteomes" id="UP000521872">
    <property type="component" value="Unassembled WGS sequence"/>
</dbReference>
<feature type="region of interest" description="Disordered" evidence="1">
    <location>
        <begin position="106"/>
        <end position="216"/>
    </location>
</feature>
<dbReference type="Gene3D" id="3.30.710.10">
    <property type="entry name" value="Potassium Channel Kv1.1, Chain A"/>
    <property type="match status" value="1"/>
</dbReference>
<feature type="compositionally biased region" description="Polar residues" evidence="1">
    <location>
        <begin position="141"/>
        <end position="155"/>
    </location>
</feature>
<dbReference type="InterPro" id="IPR011333">
    <property type="entry name" value="SKP1/BTB/POZ_sf"/>
</dbReference>
<organism evidence="2 3">
    <name type="scientific">Agrocybe pediades</name>
    <dbReference type="NCBI Taxonomy" id="84607"/>
    <lineage>
        <taxon>Eukaryota</taxon>
        <taxon>Fungi</taxon>
        <taxon>Dikarya</taxon>
        <taxon>Basidiomycota</taxon>
        <taxon>Agaricomycotina</taxon>
        <taxon>Agaricomycetes</taxon>
        <taxon>Agaricomycetidae</taxon>
        <taxon>Agaricales</taxon>
        <taxon>Agaricineae</taxon>
        <taxon>Strophariaceae</taxon>
        <taxon>Agrocybe</taxon>
    </lineage>
</organism>
<proteinExistence type="predicted"/>